<name>A0AAV1HTL6_9CHLO</name>
<dbReference type="GO" id="GO:0005762">
    <property type="term" value="C:mitochondrial large ribosomal subunit"/>
    <property type="evidence" value="ECO:0007669"/>
    <property type="project" value="TreeGrafter"/>
</dbReference>
<dbReference type="AlphaFoldDB" id="A0AAV1HTL6"/>
<dbReference type="InterPro" id="IPR013870">
    <property type="entry name" value="Ribosomal_mL54"/>
</dbReference>
<comment type="similarity">
    <text evidence="6">Belongs to the mitochondrion-specific ribosomal protein mL54 family.</text>
</comment>
<keyword evidence="5" id="KW-0687">Ribonucleoprotein</keyword>
<dbReference type="EMBL" id="CAUYUE010000001">
    <property type="protein sequence ID" value="CAK0735659.1"/>
    <property type="molecule type" value="Genomic_DNA"/>
</dbReference>
<evidence type="ECO:0000256" key="7">
    <source>
        <dbReference type="ARBA" id="ARBA00035179"/>
    </source>
</evidence>
<evidence type="ECO:0000313" key="8">
    <source>
        <dbReference type="EMBL" id="CAK0735659.1"/>
    </source>
</evidence>
<keyword evidence="9" id="KW-1185">Reference proteome</keyword>
<gene>
    <name evidence="8" type="ORF">CVIRNUC_000617</name>
</gene>
<evidence type="ECO:0000256" key="4">
    <source>
        <dbReference type="ARBA" id="ARBA00023128"/>
    </source>
</evidence>
<dbReference type="PANTHER" id="PTHR28595">
    <property type="entry name" value="39S RIBOSOMAL PROTEIN L54, MITOCHONDRIAL"/>
    <property type="match status" value="1"/>
</dbReference>
<protein>
    <recommendedName>
        <fullName evidence="7">Large ribosomal subunit protein mL54</fullName>
    </recommendedName>
</protein>
<dbReference type="Proteomes" id="UP001314263">
    <property type="component" value="Unassembled WGS sequence"/>
</dbReference>
<proteinExistence type="inferred from homology"/>
<dbReference type="PANTHER" id="PTHR28595:SF1">
    <property type="entry name" value="LARGE RIBOSOMAL SUBUNIT PROTEIN ML54"/>
    <property type="match status" value="1"/>
</dbReference>
<keyword evidence="4" id="KW-0496">Mitochondrion</keyword>
<evidence type="ECO:0000256" key="1">
    <source>
        <dbReference type="ARBA" id="ARBA00004173"/>
    </source>
</evidence>
<reference evidence="8 9" key="1">
    <citation type="submission" date="2023-10" db="EMBL/GenBank/DDBJ databases">
        <authorList>
            <person name="Maclean D."/>
            <person name="Macfadyen A."/>
        </authorList>
    </citation>
    <scope>NUCLEOTIDE SEQUENCE [LARGE SCALE GENOMIC DNA]</scope>
</reference>
<evidence type="ECO:0000256" key="2">
    <source>
        <dbReference type="ARBA" id="ARBA00022946"/>
    </source>
</evidence>
<accession>A0AAV1HTL6</accession>
<comment type="subcellular location">
    <subcellularLocation>
        <location evidence="1">Mitochondrion</location>
    </subcellularLocation>
</comment>
<dbReference type="Pfam" id="PF08561">
    <property type="entry name" value="Ribosomal_L37"/>
    <property type="match status" value="1"/>
</dbReference>
<keyword evidence="2" id="KW-0809">Transit peptide</keyword>
<evidence type="ECO:0000256" key="3">
    <source>
        <dbReference type="ARBA" id="ARBA00022980"/>
    </source>
</evidence>
<evidence type="ECO:0000313" key="9">
    <source>
        <dbReference type="Proteomes" id="UP001314263"/>
    </source>
</evidence>
<evidence type="ECO:0000256" key="6">
    <source>
        <dbReference type="ARBA" id="ARBA00033752"/>
    </source>
</evidence>
<comment type="caution">
    <text evidence="8">The sequence shown here is derived from an EMBL/GenBank/DDBJ whole genome shotgun (WGS) entry which is preliminary data.</text>
</comment>
<evidence type="ECO:0000256" key="5">
    <source>
        <dbReference type="ARBA" id="ARBA00023274"/>
    </source>
</evidence>
<organism evidence="8 9">
    <name type="scientific">Coccomyxa viridis</name>
    <dbReference type="NCBI Taxonomy" id="1274662"/>
    <lineage>
        <taxon>Eukaryota</taxon>
        <taxon>Viridiplantae</taxon>
        <taxon>Chlorophyta</taxon>
        <taxon>core chlorophytes</taxon>
        <taxon>Trebouxiophyceae</taxon>
        <taxon>Trebouxiophyceae incertae sedis</taxon>
        <taxon>Coccomyxaceae</taxon>
        <taxon>Coccomyxa</taxon>
    </lineage>
</organism>
<keyword evidence="3" id="KW-0689">Ribosomal protein</keyword>
<sequence>MIVGAVSGASSVSETTATGVNYFKTGEDPPLKADSEYPDWLWTIPEPPSSLFTLERKYSDDDVLTDENYEDIQRMVKLQNIREIKDLNAIKAKK</sequence>
<dbReference type="GO" id="GO:0003735">
    <property type="term" value="F:structural constituent of ribosome"/>
    <property type="evidence" value="ECO:0007669"/>
    <property type="project" value="TreeGrafter"/>
</dbReference>